<dbReference type="InterPro" id="IPR021308">
    <property type="entry name" value="GfcB"/>
</dbReference>
<accession>A0ABS8CMX4</accession>
<dbReference type="RefSeq" id="WP_226935878.1">
    <property type="nucleotide sequence ID" value="NZ_JACDXX010000010.1"/>
</dbReference>
<evidence type="ECO:0000313" key="2">
    <source>
        <dbReference type="EMBL" id="MCB5410727.1"/>
    </source>
</evidence>
<dbReference type="Gene3D" id="2.40.360.10">
    <property type="entry name" value="YmcC-like"/>
    <property type="match status" value="1"/>
</dbReference>
<feature type="signal peptide" evidence="1">
    <location>
        <begin position="1"/>
        <end position="23"/>
    </location>
</feature>
<keyword evidence="1" id="KW-0732">Signal</keyword>
<dbReference type="EMBL" id="JACDXX010000010">
    <property type="protein sequence ID" value="MCB5410727.1"/>
    <property type="molecule type" value="Genomic_DNA"/>
</dbReference>
<dbReference type="Pfam" id="PF11102">
    <property type="entry name" value="YjbF"/>
    <property type="match status" value="1"/>
</dbReference>
<comment type="caution">
    <text evidence="2">The sequence shown here is derived from an EMBL/GenBank/DDBJ whole genome shotgun (WGS) entry which is preliminary data.</text>
</comment>
<name>A0ABS8CMX4_9RHOB</name>
<dbReference type="InterPro" id="IPR023373">
    <property type="entry name" value="YmcC_sf"/>
</dbReference>
<organism evidence="2 3">
    <name type="scientific">Pseudogemmobacter faecipullorum</name>
    <dbReference type="NCBI Taxonomy" id="2755041"/>
    <lineage>
        <taxon>Bacteria</taxon>
        <taxon>Pseudomonadati</taxon>
        <taxon>Pseudomonadota</taxon>
        <taxon>Alphaproteobacteria</taxon>
        <taxon>Rhodobacterales</taxon>
        <taxon>Paracoccaceae</taxon>
        <taxon>Pseudogemmobacter</taxon>
    </lineage>
</organism>
<reference evidence="2 3" key="1">
    <citation type="submission" date="2020-07" db="EMBL/GenBank/DDBJ databases">
        <title>Pseudogemmobacter sp. nov., isolated from poultry manure in Taiwan.</title>
        <authorList>
            <person name="Lin S.-Y."/>
            <person name="Tang Y.-S."/>
            <person name="Young C.-C."/>
        </authorList>
    </citation>
    <scope>NUCLEOTIDE SEQUENCE [LARGE SCALE GENOMIC DNA]</scope>
    <source>
        <strain evidence="2 3">CC-YST710</strain>
    </source>
</reference>
<gene>
    <name evidence="2" type="ORF">H0485_12055</name>
</gene>
<dbReference type="SUPFAM" id="SSF159270">
    <property type="entry name" value="YmcC-like"/>
    <property type="match status" value="1"/>
</dbReference>
<dbReference type="Proteomes" id="UP001198571">
    <property type="component" value="Unassembled WGS sequence"/>
</dbReference>
<keyword evidence="3" id="KW-1185">Reference proteome</keyword>
<evidence type="ECO:0000313" key="3">
    <source>
        <dbReference type="Proteomes" id="UP001198571"/>
    </source>
</evidence>
<feature type="chain" id="PRO_5047370273" evidence="1">
    <location>
        <begin position="24"/>
        <end position="190"/>
    </location>
</feature>
<evidence type="ECO:0000256" key="1">
    <source>
        <dbReference type="SAM" id="SignalP"/>
    </source>
</evidence>
<keyword evidence="2" id="KW-0449">Lipoprotein</keyword>
<sequence length="190" mass="21037">MRPLSAPGLIAALSLCLAGCSLSVSEPKTPAWPELQVSAGEQLMVVVVPGGGQALLKRVARNGTVETWMSQDRYTLSLDRGVVVASRGFTFDMMGADAEETLAALAAPQSDPYSRRLRYLNGNEQSIWIRTECEVSRVSDQRGPHLQESCRGFTETYQNLFWLDKAGKIFASKQWISPEIGYLELYYRAN</sequence>
<proteinExistence type="predicted"/>
<protein>
    <submittedName>
        <fullName evidence="2">YjbF family lipoprotein</fullName>
    </submittedName>
</protein>